<keyword evidence="10" id="KW-1185">Reference proteome</keyword>
<keyword evidence="6" id="KW-0653">Protein transport</keyword>
<dbReference type="OrthoDB" id="4045at2"/>
<evidence type="ECO:0000256" key="3">
    <source>
        <dbReference type="ARBA" id="ARBA00022692"/>
    </source>
</evidence>
<dbReference type="RefSeq" id="WP_136402452.1">
    <property type="nucleotide sequence ID" value="NZ_SSNZ01000002.1"/>
</dbReference>
<sequence>MIFNFLLQANPVPAEPVVNEPVVANTAIESVNFFQLIMKGGVMVIPIFILFFLTVYIIVERYLYIKKQTKLDNSLINELKYQLNSGNIQSAAMICDKSNTAYGAVLRNGVNTIGRPINEIDLALEKSANIEMGLMEKKLGYLGIVAGIAPILGFIGTISGVIKIFYTISITENISIGNISGGLYEKMISSGLGLIVGVIAYAAYHFFNMMIDHFALNMQRQGLEFINVIQQPNTK</sequence>
<name>A0A4S3ZZN0_9FLAO</name>
<keyword evidence="2" id="KW-1003">Cell membrane</keyword>
<comment type="similarity">
    <text evidence="6">Belongs to the exbB/tolQ family.</text>
</comment>
<evidence type="ECO:0000313" key="9">
    <source>
        <dbReference type="EMBL" id="THF51468.1"/>
    </source>
</evidence>
<gene>
    <name evidence="9" type="ORF">E6C50_06815</name>
</gene>
<dbReference type="InterPro" id="IPR050790">
    <property type="entry name" value="ExbB/TolQ_transport"/>
</dbReference>
<dbReference type="EMBL" id="SSNZ01000002">
    <property type="protein sequence ID" value="THF51468.1"/>
    <property type="molecule type" value="Genomic_DNA"/>
</dbReference>
<evidence type="ECO:0000256" key="2">
    <source>
        <dbReference type="ARBA" id="ARBA00022475"/>
    </source>
</evidence>
<dbReference type="Proteomes" id="UP000307507">
    <property type="component" value="Unassembled WGS sequence"/>
</dbReference>
<protein>
    <submittedName>
        <fullName evidence="9">MotA/TolQ/ExbB proton channel family protein</fullName>
    </submittedName>
</protein>
<keyword evidence="4 7" id="KW-1133">Transmembrane helix</keyword>
<dbReference type="AlphaFoldDB" id="A0A4S3ZZN0"/>
<comment type="subcellular location">
    <subcellularLocation>
        <location evidence="1">Cell membrane</location>
        <topology evidence="1">Multi-pass membrane protein</topology>
    </subcellularLocation>
    <subcellularLocation>
        <location evidence="6">Membrane</location>
        <topology evidence="6">Multi-pass membrane protein</topology>
    </subcellularLocation>
</comment>
<feature type="domain" description="MotA/TolQ/ExbB proton channel" evidence="8">
    <location>
        <begin position="100"/>
        <end position="219"/>
    </location>
</feature>
<dbReference type="InterPro" id="IPR002898">
    <property type="entry name" value="MotA_ExbB_proton_chnl"/>
</dbReference>
<evidence type="ECO:0000313" key="10">
    <source>
        <dbReference type="Proteomes" id="UP000307507"/>
    </source>
</evidence>
<feature type="transmembrane region" description="Helical" evidence="7">
    <location>
        <begin position="139"/>
        <end position="168"/>
    </location>
</feature>
<dbReference type="PANTHER" id="PTHR30625">
    <property type="entry name" value="PROTEIN TOLQ"/>
    <property type="match status" value="1"/>
</dbReference>
<accession>A0A4S3ZZN0</accession>
<proteinExistence type="inferred from homology"/>
<evidence type="ECO:0000256" key="4">
    <source>
        <dbReference type="ARBA" id="ARBA00022989"/>
    </source>
</evidence>
<evidence type="ECO:0000256" key="7">
    <source>
        <dbReference type="SAM" id="Phobius"/>
    </source>
</evidence>
<comment type="caution">
    <text evidence="9">The sequence shown here is derived from an EMBL/GenBank/DDBJ whole genome shotgun (WGS) entry which is preliminary data.</text>
</comment>
<organism evidence="9 10">
    <name type="scientific">Flavobacterium supellecticarium</name>
    <dbReference type="NCBI Taxonomy" id="2565924"/>
    <lineage>
        <taxon>Bacteria</taxon>
        <taxon>Pseudomonadati</taxon>
        <taxon>Bacteroidota</taxon>
        <taxon>Flavobacteriia</taxon>
        <taxon>Flavobacteriales</taxon>
        <taxon>Flavobacteriaceae</taxon>
        <taxon>Flavobacterium</taxon>
    </lineage>
</organism>
<evidence type="ECO:0000256" key="5">
    <source>
        <dbReference type="ARBA" id="ARBA00023136"/>
    </source>
</evidence>
<reference evidence="9 10" key="1">
    <citation type="submission" date="2019-04" db="EMBL/GenBank/DDBJ databases">
        <title>Flavobacterium sp. nov. isolated from construction timber.</title>
        <authorList>
            <person name="Lin S.-Y."/>
            <person name="Chang C.-T."/>
            <person name="Young C.-C."/>
        </authorList>
    </citation>
    <scope>NUCLEOTIDE SEQUENCE [LARGE SCALE GENOMIC DNA]</scope>
    <source>
        <strain evidence="9 10">CC-CTC003</strain>
    </source>
</reference>
<evidence type="ECO:0000259" key="8">
    <source>
        <dbReference type="Pfam" id="PF01618"/>
    </source>
</evidence>
<keyword evidence="5 7" id="KW-0472">Membrane</keyword>
<feature type="transmembrane region" description="Helical" evidence="7">
    <location>
        <begin position="188"/>
        <end position="207"/>
    </location>
</feature>
<dbReference type="Pfam" id="PF01618">
    <property type="entry name" value="MotA_ExbB"/>
    <property type="match status" value="1"/>
</dbReference>
<dbReference type="GO" id="GO:0017038">
    <property type="term" value="P:protein import"/>
    <property type="evidence" value="ECO:0007669"/>
    <property type="project" value="TreeGrafter"/>
</dbReference>
<dbReference type="GO" id="GO:0005886">
    <property type="term" value="C:plasma membrane"/>
    <property type="evidence" value="ECO:0007669"/>
    <property type="project" value="UniProtKB-SubCell"/>
</dbReference>
<keyword evidence="3 7" id="KW-0812">Transmembrane</keyword>
<evidence type="ECO:0000256" key="1">
    <source>
        <dbReference type="ARBA" id="ARBA00004651"/>
    </source>
</evidence>
<dbReference type="PANTHER" id="PTHR30625:SF17">
    <property type="entry name" value="TOLQ-RELATED"/>
    <property type="match status" value="1"/>
</dbReference>
<feature type="transmembrane region" description="Helical" evidence="7">
    <location>
        <begin position="40"/>
        <end position="59"/>
    </location>
</feature>
<evidence type="ECO:0000256" key="6">
    <source>
        <dbReference type="RuleBase" id="RU004057"/>
    </source>
</evidence>
<keyword evidence="6" id="KW-0813">Transport</keyword>